<evidence type="ECO:0000256" key="1">
    <source>
        <dbReference type="SAM" id="MobiDB-lite"/>
    </source>
</evidence>
<sequence length="311" mass="33630">MITVLDDDDDDGNSDDNEMCGAAADDDDDEGLDVVGDDGERCLDVVGDDELKVLDEITGIGPRKGGKVRKGGGEAAERWVEEGLPGTPLDFGNCVAPWAAAPTKLGSSHDPSHPPSQTLDTTAAEVLPRRVGDAIVHGAQELGREPIEKTCDFANCSIESPHHCPSAFTRRACTDLSFVVAVNLRRRTRSAKPAPSRNPSYAQEHSFYYSTSHQALHTCKVSVFEDGRGWDTCLAAHDDAILKINIYRASLHPSNIQPQSPRPRRSANRDVEPLKPIASVQVYETARRVAGSDIAARTPQPSSSRRINDAL</sequence>
<gene>
    <name evidence="2" type="ORF">DFP72DRAFT_1074508</name>
</gene>
<proteinExistence type="predicted"/>
<protein>
    <submittedName>
        <fullName evidence="2">Uncharacterized protein</fullName>
    </submittedName>
</protein>
<dbReference type="EMBL" id="JACGCI010000073">
    <property type="protein sequence ID" value="KAF6748241.1"/>
    <property type="molecule type" value="Genomic_DNA"/>
</dbReference>
<feature type="region of interest" description="Disordered" evidence="1">
    <location>
        <begin position="253"/>
        <end position="274"/>
    </location>
</feature>
<organism evidence="2 3">
    <name type="scientific">Ephemerocybe angulata</name>
    <dbReference type="NCBI Taxonomy" id="980116"/>
    <lineage>
        <taxon>Eukaryota</taxon>
        <taxon>Fungi</taxon>
        <taxon>Dikarya</taxon>
        <taxon>Basidiomycota</taxon>
        <taxon>Agaricomycotina</taxon>
        <taxon>Agaricomycetes</taxon>
        <taxon>Agaricomycetidae</taxon>
        <taxon>Agaricales</taxon>
        <taxon>Agaricineae</taxon>
        <taxon>Psathyrellaceae</taxon>
        <taxon>Ephemerocybe</taxon>
    </lineage>
</organism>
<reference evidence="2 3" key="1">
    <citation type="submission" date="2020-07" db="EMBL/GenBank/DDBJ databases">
        <title>Comparative genomics of pyrophilous fungi reveals a link between fire events and developmental genes.</title>
        <authorList>
            <consortium name="DOE Joint Genome Institute"/>
            <person name="Steindorff A.S."/>
            <person name="Carver A."/>
            <person name="Calhoun S."/>
            <person name="Stillman K."/>
            <person name="Liu H."/>
            <person name="Lipzen A."/>
            <person name="Pangilinan J."/>
            <person name="Labutti K."/>
            <person name="Bruns T.D."/>
            <person name="Grigoriev I.V."/>
        </authorList>
    </citation>
    <scope>NUCLEOTIDE SEQUENCE [LARGE SCALE GENOMIC DNA]</scope>
    <source>
        <strain evidence="2 3">CBS 144469</strain>
    </source>
</reference>
<feature type="region of interest" description="Disordered" evidence="1">
    <location>
        <begin position="1"/>
        <end position="33"/>
    </location>
</feature>
<dbReference type="Proteomes" id="UP000521943">
    <property type="component" value="Unassembled WGS sequence"/>
</dbReference>
<evidence type="ECO:0000313" key="2">
    <source>
        <dbReference type="EMBL" id="KAF6748241.1"/>
    </source>
</evidence>
<comment type="caution">
    <text evidence="2">The sequence shown here is derived from an EMBL/GenBank/DDBJ whole genome shotgun (WGS) entry which is preliminary data.</text>
</comment>
<name>A0A8H6HKS1_9AGAR</name>
<keyword evidence="3" id="KW-1185">Reference proteome</keyword>
<dbReference type="AlphaFoldDB" id="A0A8H6HKS1"/>
<feature type="region of interest" description="Disordered" evidence="1">
    <location>
        <begin position="289"/>
        <end position="311"/>
    </location>
</feature>
<evidence type="ECO:0000313" key="3">
    <source>
        <dbReference type="Proteomes" id="UP000521943"/>
    </source>
</evidence>
<accession>A0A8H6HKS1</accession>